<dbReference type="InterPro" id="IPR037401">
    <property type="entry name" value="SnoaL-like"/>
</dbReference>
<feature type="domain" description="SnoaL-like" evidence="1">
    <location>
        <begin position="334"/>
        <end position="452"/>
    </location>
</feature>
<reference evidence="2" key="1">
    <citation type="journal article" date="2023" name="Int. J. Syst. Evol. Microbiol.">
        <title>Sinisalibacter aestuarii sp. nov., isolated from estuarine sediment of the Arakawa River.</title>
        <authorList>
            <person name="Arafat S.T."/>
            <person name="Hirano S."/>
            <person name="Sato A."/>
            <person name="Takeuchi K."/>
            <person name="Yasuda T."/>
            <person name="Terahara T."/>
            <person name="Hamada M."/>
            <person name="Kobayashi T."/>
        </authorList>
    </citation>
    <scope>NUCLEOTIDE SEQUENCE</scope>
    <source>
        <strain evidence="2">B-399</strain>
    </source>
</reference>
<proteinExistence type="predicted"/>
<feature type="domain" description="SnoaL-like" evidence="1">
    <location>
        <begin position="187"/>
        <end position="301"/>
    </location>
</feature>
<feature type="domain" description="SnoaL-like" evidence="1">
    <location>
        <begin position="11"/>
        <end position="132"/>
    </location>
</feature>
<accession>A0ABQ5LPW3</accession>
<evidence type="ECO:0000259" key="1">
    <source>
        <dbReference type="Pfam" id="PF13577"/>
    </source>
</evidence>
<organism evidence="2 3">
    <name type="scientific">Sinisalibacter aestuarii</name>
    <dbReference type="NCBI Taxonomy" id="2949426"/>
    <lineage>
        <taxon>Bacteria</taxon>
        <taxon>Pseudomonadati</taxon>
        <taxon>Pseudomonadota</taxon>
        <taxon>Alphaproteobacteria</taxon>
        <taxon>Rhodobacterales</taxon>
        <taxon>Roseobacteraceae</taxon>
        <taxon>Sinisalibacter</taxon>
    </lineage>
</organism>
<keyword evidence="3" id="KW-1185">Reference proteome</keyword>
<dbReference type="RefSeq" id="WP_281840981.1">
    <property type="nucleotide sequence ID" value="NZ_BROH01000001.1"/>
</dbReference>
<dbReference type="SUPFAM" id="SSF54427">
    <property type="entry name" value="NTF2-like"/>
    <property type="match status" value="3"/>
</dbReference>
<dbReference type="InterPro" id="IPR032710">
    <property type="entry name" value="NTF2-like_dom_sf"/>
</dbReference>
<dbReference type="Pfam" id="PF13577">
    <property type="entry name" value="SnoaL_4"/>
    <property type="match status" value="3"/>
</dbReference>
<dbReference type="Proteomes" id="UP001144205">
    <property type="component" value="Unassembled WGS sequence"/>
</dbReference>
<dbReference type="Gene3D" id="3.10.450.50">
    <property type="match status" value="3"/>
</dbReference>
<name>A0ABQ5LPW3_9RHOB</name>
<comment type="caution">
    <text evidence="2">The sequence shown here is derived from an EMBL/GenBank/DDBJ whole genome shotgun (WGS) entry which is preliminary data.</text>
</comment>
<sequence length="462" mass="50336">MDTGLTQARNTANDVHAIIRLMNEYSWALDNNDWDELRRCFAVPMQFLASTMAPVRDVEVLIAGLSSRAGTFAHRRHMQSNGFVRVDGDRAFYTGNMMNPRVQAEKSDHEFFLAGGYYRNEFIRTDAGWKIAIKCWQDVYSEGGLPPAMQKAGVAGYGSSAFPRVLDDLVDGATFGVVDEHASDRAADERMRVHDAIMRIFRAADGAQPAHGRVALAGNATGQIAGKTIAGADALLAALDGKGAARLTHITNEVIDLAGDNAEFASYFFVVTARPEGNAHTGGLLRATLVRDEGLWKATHLALDPLWARGEAAAPEPVHPIMLGAPLAVDDPASDDETAVVAQLHRLIWALDGGSAERIEPLLDARARLETGTDEVEGRAAVIQHLLDERAQTQLRQSYLFNPVVTIEGAEADARFYMLTRRAEADGAVKMFGGRLYASARREGGRVRITDLRFVTDFGPYA</sequence>
<protein>
    <recommendedName>
        <fullName evidence="1">SnoaL-like domain-containing protein</fullName>
    </recommendedName>
</protein>
<evidence type="ECO:0000313" key="2">
    <source>
        <dbReference type="EMBL" id="GKY87047.1"/>
    </source>
</evidence>
<evidence type="ECO:0000313" key="3">
    <source>
        <dbReference type="Proteomes" id="UP001144205"/>
    </source>
</evidence>
<dbReference type="EMBL" id="BROH01000001">
    <property type="protein sequence ID" value="GKY87047.1"/>
    <property type="molecule type" value="Genomic_DNA"/>
</dbReference>
<gene>
    <name evidence="2" type="ORF">STA1M1_09160</name>
</gene>